<keyword evidence="4" id="KW-1185">Reference proteome</keyword>
<keyword evidence="1" id="KW-0472">Membrane</keyword>
<dbReference type="KEGG" id="civ:IMZ16_09225"/>
<sequence length="67" mass="8010">MKYILELILSTAIVFFVWNWLQGFFPQRRFSRKPKEENFPKGTSGKIKWDAETAEYEEIPNEPNNTK</sequence>
<keyword evidence="1" id="KW-1133">Transmembrane helix</keyword>
<name>A0A1M6F054_9FLAO</name>
<reference evidence="3 4" key="1">
    <citation type="submission" date="2016-11" db="EMBL/GenBank/DDBJ databases">
        <authorList>
            <person name="Jaros S."/>
            <person name="Januszkiewicz K."/>
            <person name="Wedrychowicz H."/>
        </authorList>
    </citation>
    <scope>NUCLEOTIDE SEQUENCE [LARGE SCALE GENOMIC DNA]</scope>
    <source>
        <strain evidence="3 4">DSM 25479</strain>
    </source>
</reference>
<reference evidence="2 5" key="2">
    <citation type="submission" date="2020-10" db="EMBL/GenBank/DDBJ databases">
        <title>Complete genome of Cruoricapor ignavus strain M1214 isolated from the blood culture of a febrile patient.</title>
        <authorList>
            <person name="Guglielmino C.J.D."/>
        </authorList>
    </citation>
    <scope>NUCLEOTIDE SEQUENCE [LARGE SCALE GENOMIC DNA]</scope>
    <source>
        <strain evidence="2 5">M1214</strain>
    </source>
</reference>
<keyword evidence="1" id="KW-0812">Transmembrane</keyword>
<dbReference type="EMBL" id="FQYI01000006">
    <property type="protein sequence ID" value="SHI91035.1"/>
    <property type="molecule type" value="Genomic_DNA"/>
</dbReference>
<organism evidence="3 4">
    <name type="scientific">Cruoricaptor ignavus</name>
    <dbReference type="NCBI Taxonomy" id="1118202"/>
    <lineage>
        <taxon>Bacteria</taxon>
        <taxon>Pseudomonadati</taxon>
        <taxon>Bacteroidota</taxon>
        <taxon>Flavobacteriia</taxon>
        <taxon>Flavobacteriales</taxon>
        <taxon>Weeksellaceae</taxon>
        <taxon>Cruoricaptor</taxon>
    </lineage>
</organism>
<evidence type="ECO:0000313" key="2">
    <source>
        <dbReference type="EMBL" id="QOR73680.1"/>
    </source>
</evidence>
<dbReference type="OrthoDB" id="1265145at2"/>
<gene>
    <name evidence="2" type="ORF">IMZ16_09225</name>
    <name evidence="3" type="ORF">SAMN05443429_10655</name>
</gene>
<evidence type="ECO:0000313" key="4">
    <source>
        <dbReference type="Proteomes" id="UP000184335"/>
    </source>
</evidence>
<dbReference type="Proteomes" id="UP000184335">
    <property type="component" value="Unassembled WGS sequence"/>
</dbReference>
<dbReference type="RefSeq" id="WP_073179653.1">
    <property type="nucleotide sequence ID" value="NZ_CP063145.1"/>
</dbReference>
<evidence type="ECO:0000313" key="5">
    <source>
        <dbReference type="Proteomes" id="UP000593605"/>
    </source>
</evidence>
<dbReference type="Proteomes" id="UP000593605">
    <property type="component" value="Chromosome"/>
</dbReference>
<proteinExistence type="predicted"/>
<accession>A0A1M6F054</accession>
<feature type="transmembrane region" description="Helical" evidence="1">
    <location>
        <begin position="6"/>
        <end position="25"/>
    </location>
</feature>
<dbReference type="EMBL" id="CP063145">
    <property type="protein sequence ID" value="QOR73680.1"/>
    <property type="molecule type" value="Genomic_DNA"/>
</dbReference>
<evidence type="ECO:0000313" key="3">
    <source>
        <dbReference type="EMBL" id="SHI91035.1"/>
    </source>
</evidence>
<protein>
    <submittedName>
        <fullName evidence="3">Uncharacterized protein</fullName>
    </submittedName>
</protein>
<dbReference type="AlphaFoldDB" id="A0A1M6F054"/>
<dbReference type="STRING" id="1118202.SAMN05443429_10655"/>
<evidence type="ECO:0000256" key="1">
    <source>
        <dbReference type="SAM" id="Phobius"/>
    </source>
</evidence>